<dbReference type="PIRSF" id="PIRSF018968">
    <property type="entry name" value="ABC_permease_BceB"/>
    <property type="match status" value="1"/>
</dbReference>
<feature type="transmembrane region" description="Helical" evidence="6">
    <location>
        <begin position="592"/>
        <end position="612"/>
    </location>
</feature>
<name>J8FFK3_BACCE</name>
<evidence type="ECO:0000256" key="6">
    <source>
        <dbReference type="PIRNR" id="PIRNR018968"/>
    </source>
</evidence>
<feature type="transmembrane region" description="Helical" evidence="6">
    <location>
        <begin position="109"/>
        <end position="131"/>
    </location>
</feature>
<dbReference type="AlphaFoldDB" id="J8FFK3"/>
<dbReference type="Proteomes" id="UP000006997">
    <property type="component" value="Unassembled WGS sequence"/>
</dbReference>
<feature type="transmembrane region" description="Helical" evidence="6">
    <location>
        <begin position="151"/>
        <end position="174"/>
    </location>
</feature>
<evidence type="ECO:0000256" key="2">
    <source>
        <dbReference type="ARBA" id="ARBA00022475"/>
    </source>
</evidence>
<evidence type="ECO:0000256" key="3">
    <source>
        <dbReference type="ARBA" id="ARBA00022692"/>
    </source>
</evidence>
<feature type="transmembrane region" description="Helical" evidence="6">
    <location>
        <begin position="53"/>
        <end position="76"/>
    </location>
</feature>
<feature type="domain" description="ABC3 transporter permease C-terminal" evidence="7">
    <location>
        <begin position="62"/>
        <end position="176"/>
    </location>
</feature>
<dbReference type="RefSeq" id="WP_002160079.1">
    <property type="nucleotide sequence ID" value="NZ_JH792114.1"/>
</dbReference>
<dbReference type="PANTHER" id="PTHR46795:SF2">
    <property type="entry name" value="ABC TRANSPORTER, PERMEASE PROTEIN"/>
    <property type="match status" value="1"/>
</dbReference>
<evidence type="ECO:0000256" key="5">
    <source>
        <dbReference type="ARBA" id="ARBA00023136"/>
    </source>
</evidence>
<keyword evidence="4 6" id="KW-1133">Transmembrane helix</keyword>
<feature type="transmembrane region" description="Helical" evidence="6">
    <location>
        <begin position="195"/>
        <end position="214"/>
    </location>
</feature>
<protein>
    <recommendedName>
        <fullName evidence="7">ABC3 transporter permease C-terminal domain-containing protein</fullName>
    </recommendedName>
</protein>
<keyword evidence="2 6" id="KW-1003">Cell membrane</keyword>
<evidence type="ECO:0000313" key="9">
    <source>
        <dbReference type="Proteomes" id="UP000006997"/>
    </source>
</evidence>
<evidence type="ECO:0000256" key="4">
    <source>
        <dbReference type="ARBA" id="ARBA00022989"/>
    </source>
</evidence>
<keyword evidence="5 6" id="KW-0472">Membrane</keyword>
<comment type="caution">
    <text evidence="8">The sequence shown here is derived from an EMBL/GenBank/DDBJ whole genome shotgun (WGS) entry which is preliminary data.</text>
</comment>
<organism evidence="8 9">
    <name type="scientific">Bacillus cereus MC67</name>
    <dbReference type="NCBI Taxonomy" id="1053219"/>
    <lineage>
        <taxon>Bacteria</taxon>
        <taxon>Bacillati</taxon>
        <taxon>Bacillota</taxon>
        <taxon>Bacilli</taxon>
        <taxon>Bacillales</taxon>
        <taxon>Bacillaceae</taxon>
        <taxon>Bacillus</taxon>
        <taxon>Bacillus cereus group</taxon>
    </lineage>
</organism>
<dbReference type="HOGENOM" id="CLU_022800_3_0_9"/>
<dbReference type="PANTHER" id="PTHR46795">
    <property type="entry name" value="ABC TRANSPORTER PERMEASE-RELATED-RELATED"/>
    <property type="match status" value="1"/>
</dbReference>
<dbReference type="GO" id="GO:0055085">
    <property type="term" value="P:transmembrane transport"/>
    <property type="evidence" value="ECO:0007669"/>
    <property type="project" value="UniProtKB-UniRule"/>
</dbReference>
<accession>J8FFK3</accession>
<keyword evidence="3 6" id="KW-0812">Transmembrane</keyword>
<dbReference type="InterPro" id="IPR003838">
    <property type="entry name" value="ABC3_permease_C"/>
</dbReference>
<keyword evidence="6" id="KW-0813">Transport</keyword>
<dbReference type="PATRIC" id="fig|1053219.3.peg.2831"/>
<dbReference type="GO" id="GO:0005886">
    <property type="term" value="C:plasma membrane"/>
    <property type="evidence" value="ECO:0007669"/>
    <property type="project" value="UniProtKB-SubCell"/>
</dbReference>
<evidence type="ECO:0000259" key="7">
    <source>
        <dbReference type="Pfam" id="PF02687"/>
    </source>
</evidence>
<dbReference type="InterPro" id="IPR027022">
    <property type="entry name" value="ABC_permease_BceB-typ"/>
</dbReference>
<dbReference type="Pfam" id="PF02687">
    <property type="entry name" value="FtsX"/>
    <property type="match status" value="1"/>
</dbReference>
<sequence>MTFWQFAFKNVTRNSRAYFAYFLSSSFSIAVFFSFAVYLFHPKLQNFSMISEISGLMIFSEVVIVLFSFFFLLYSIGSFLKVRKKQFGILTVLGISKKQLHRLVFTENMLIGILSIFFGMQFGLVFSQFFLLVTAKITHVPGIYLYIPTNAFILTTIVFLGLFIAVSAFTPMLIRTKKALHLLKTNNVKQKERKPSILISLFGAICLLGGYILAVNPKYFFSVNPQVGVIYMVSSIFVIPALVTIGTYFFFSQISFLLIYILKKRRNFYMKRINMLWISDLASRIRTNINMLFIVAMLSTVAFTMITFLYGFGKFTKLDVTRSSPFPFSYFSYDANPFANKHLTWLEQQLQKENFSYKKIEADLYETPLKEDAGITTYNDVYAMKQSDYNKLAASLRMKQLFMSDNEAYVLSGSAYFTLFSQFDPSFNRKSITLSSTNTILQVKGYEQAGAIPSNFSYQTLILPDVVVNNLPSTTKHVSAYNYNVQNWEKTYEIANDFMKKIQKDRQEFQYEGPLIRSYESADSLYRITSGSAAYFLIGTFLGVIFFIGAGSVLYFRMYTDLTNEQEKYVAISKIGVTNAEMKRSATIQLSILFFVPYVMASIHTMFATKMLQDVIDLSLFKEISAVLIIFGIVEIVFFLFIRSFYMQKLSEYTNG</sequence>
<feature type="transmembrane region" description="Helical" evidence="6">
    <location>
        <begin position="291"/>
        <end position="313"/>
    </location>
</feature>
<proteinExistence type="inferred from homology"/>
<reference evidence="8 9" key="1">
    <citation type="submission" date="2012-04" db="EMBL/GenBank/DDBJ databases">
        <title>The Genome Sequence of Bacillus cereus MC67.</title>
        <authorList>
            <consortium name="The Broad Institute Genome Sequencing Platform"/>
            <consortium name="The Broad Institute Genome Sequencing Center for Infectious Disease"/>
            <person name="Feldgarden M."/>
            <person name="Van der Auwera G.A."/>
            <person name="Mahillon J."/>
            <person name="Duprez V."/>
            <person name="Timmery S."/>
            <person name="Mattelet C."/>
            <person name="Dierick K."/>
            <person name="Sun M."/>
            <person name="Yu Z."/>
            <person name="Zhu L."/>
            <person name="Hu X."/>
            <person name="Shank E.B."/>
            <person name="Swiecicka I."/>
            <person name="Hansen B.M."/>
            <person name="Andrup L."/>
            <person name="Young S.K."/>
            <person name="Zeng Q."/>
            <person name="Gargeya S."/>
            <person name="Fitzgerald M."/>
            <person name="Haas B."/>
            <person name="Abouelleil A."/>
            <person name="Alvarado L."/>
            <person name="Arachchi H.M."/>
            <person name="Berlin A."/>
            <person name="Chapman S.B."/>
            <person name="Goldberg J."/>
            <person name="Griggs A."/>
            <person name="Gujja S."/>
            <person name="Hansen M."/>
            <person name="Howarth C."/>
            <person name="Imamovic A."/>
            <person name="Larimer J."/>
            <person name="McCowen C."/>
            <person name="Montmayeur A."/>
            <person name="Murphy C."/>
            <person name="Neiman D."/>
            <person name="Pearson M."/>
            <person name="Priest M."/>
            <person name="Roberts A."/>
            <person name="Saif S."/>
            <person name="Shea T."/>
            <person name="Sisk P."/>
            <person name="Sykes S."/>
            <person name="Wortman J."/>
            <person name="Nusbaum C."/>
            <person name="Birren B."/>
        </authorList>
    </citation>
    <scope>NUCLEOTIDE SEQUENCE [LARGE SCALE GENOMIC DNA]</scope>
    <source>
        <strain evidence="8 9">MC67</strain>
    </source>
</reference>
<comment type="similarity">
    <text evidence="6">Belongs to the ABC-4 integral membrane protein family.</text>
</comment>
<feature type="transmembrane region" description="Helical" evidence="6">
    <location>
        <begin position="533"/>
        <end position="556"/>
    </location>
</feature>
<comment type="subcellular location">
    <subcellularLocation>
        <location evidence="1 6">Cell membrane</location>
        <topology evidence="1 6">Multi-pass membrane protein</topology>
    </subcellularLocation>
</comment>
<evidence type="ECO:0000313" key="8">
    <source>
        <dbReference type="EMBL" id="EJQ99824.1"/>
    </source>
</evidence>
<feature type="transmembrane region" description="Helical" evidence="6">
    <location>
        <begin position="229"/>
        <end position="262"/>
    </location>
</feature>
<dbReference type="InterPro" id="IPR052536">
    <property type="entry name" value="ABC-4_Integral_Memb_Prot"/>
</dbReference>
<gene>
    <name evidence="8" type="ORF">II3_02775</name>
</gene>
<evidence type="ECO:0000256" key="1">
    <source>
        <dbReference type="ARBA" id="ARBA00004651"/>
    </source>
</evidence>
<feature type="transmembrane region" description="Helical" evidence="6">
    <location>
        <begin position="18"/>
        <end position="41"/>
    </location>
</feature>
<feature type="transmembrane region" description="Helical" evidence="6">
    <location>
        <begin position="624"/>
        <end position="642"/>
    </location>
</feature>
<dbReference type="EMBL" id="AHEN01000028">
    <property type="protein sequence ID" value="EJQ99824.1"/>
    <property type="molecule type" value="Genomic_DNA"/>
</dbReference>